<reference evidence="1" key="1">
    <citation type="submission" date="2019-03" db="EMBL/GenBank/DDBJ databases">
        <authorList>
            <person name="Hao L."/>
        </authorList>
    </citation>
    <scope>NUCLEOTIDE SEQUENCE</scope>
</reference>
<dbReference type="AlphaFoldDB" id="A0A485M120"/>
<protein>
    <submittedName>
        <fullName evidence="1">Helix-hairpin-helix motif protein</fullName>
    </submittedName>
</protein>
<dbReference type="Pfam" id="PF12836">
    <property type="entry name" value="HHH_3"/>
    <property type="match status" value="1"/>
</dbReference>
<dbReference type="EMBL" id="CAADRM010000097">
    <property type="protein sequence ID" value="VFU14888.1"/>
    <property type="molecule type" value="Genomic_DNA"/>
</dbReference>
<name>A0A485M120_9ZZZZ</name>
<evidence type="ECO:0000313" key="1">
    <source>
        <dbReference type="EMBL" id="VFU14888.1"/>
    </source>
</evidence>
<gene>
    <name evidence="1" type="ORF">SCFA_340010</name>
</gene>
<proteinExistence type="predicted"/>
<organism evidence="1">
    <name type="scientific">anaerobic digester metagenome</name>
    <dbReference type="NCBI Taxonomy" id="1263854"/>
    <lineage>
        <taxon>unclassified sequences</taxon>
        <taxon>metagenomes</taxon>
        <taxon>ecological metagenomes</taxon>
    </lineage>
</organism>
<dbReference type="SUPFAM" id="SSF47781">
    <property type="entry name" value="RuvA domain 2-like"/>
    <property type="match status" value="1"/>
</dbReference>
<sequence length="132" mass="15233">MKRLIVLGIAMLAFMFTFGGMAYGEDYYPWGKGSVNVNTATQEELEWFLGRSNIDNPDQVARNIIEYREASGPFTTIDELKNVEGMEDITDFEEARFWVKTTGPTDYDPEKTVRPHGDPFFGYWLQEDRRGD</sequence>
<dbReference type="InterPro" id="IPR010994">
    <property type="entry name" value="RuvA_2-like"/>
</dbReference>
<dbReference type="Gene3D" id="1.10.150.280">
    <property type="entry name" value="AF1531-like domain"/>
    <property type="match status" value="1"/>
</dbReference>
<accession>A0A485M120</accession>